<evidence type="ECO:0000256" key="1">
    <source>
        <dbReference type="ARBA" id="ARBA00004141"/>
    </source>
</evidence>
<dbReference type="Proteomes" id="UP000660262">
    <property type="component" value="Unassembled WGS sequence"/>
</dbReference>
<dbReference type="Pfam" id="PF03062">
    <property type="entry name" value="MBOAT"/>
    <property type="match status" value="1"/>
</dbReference>
<gene>
    <name evidence="6" type="ORF">PPROV_000958900</name>
</gene>
<keyword evidence="2 5" id="KW-0812">Transmembrane</keyword>
<feature type="transmembrane region" description="Helical" evidence="5">
    <location>
        <begin position="483"/>
        <end position="509"/>
    </location>
</feature>
<feature type="transmembrane region" description="Helical" evidence="5">
    <location>
        <begin position="28"/>
        <end position="46"/>
    </location>
</feature>
<protein>
    <submittedName>
        <fullName evidence="6">Glycerol transporter</fullName>
    </submittedName>
</protein>
<keyword evidence="3 5" id="KW-1133">Transmembrane helix</keyword>
<name>A0A830HV80_9CHLO</name>
<dbReference type="GO" id="GO:0019432">
    <property type="term" value="P:triglyceride biosynthetic process"/>
    <property type="evidence" value="ECO:0007669"/>
    <property type="project" value="UniProtKB-ARBA"/>
</dbReference>
<organism evidence="6 7">
    <name type="scientific">Pycnococcus provasolii</name>
    <dbReference type="NCBI Taxonomy" id="41880"/>
    <lineage>
        <taxon>Eukaryota</taxon>
        <taxon>Viridiplantae</taxon>
        <taxon>Chlorophyta</taxon>
        <taxon>Pseudoscourfieldiophyceae</taxon>
        <taxon>Pseudoscourfieldiales</taxon>
        <taxon>Pycnococcaceae</taxon>
        <taxon>Pycnococcus</taxon>
    </lineage>
</organism>
<dbReference type="EMBL" id="BNJQ01000031">
    <property type="protein sequence ID" value="GHP10858.1"/>
    <property type="molecule type" value="Genomic_DNA"/>
</dbReference>
<evidence type="ECO:0000313" key="6">
    <source>
        <dbReference type="EMBL" id="GHP10858.1"/>
    </source>
</evidence>
<dbReference type="GO" id="GO:0005783">
    <property type="term" value="C:endoplasmic reticulum"/>
    <property type="evidence" value="ECO:0007669"/>
    <property type="project" value="TreeGrafter"/>
</dbReference>
<feature type="transmembrane region" description="Helical" evidence="5">
    <location>
        <begin position="515"/>
        <end position="532"/>
    </location>
</feature>
<keyword evidence="7" id="KW-1185">Reference proteome</keyword>
<feature type="transmembrane region" description="Helical" evidence="5">
    <location>
        <begin position="418"/>
        <end position="437"/>
    </location>
</feature>
<evidence type="ECO:0000313" key="7">
    <source>
        <dbReference type="Proteomes" id="UP000660262"/>
    </source>
</evidence>
<feature type="transmembrane region" description="Helical" evidence="5">
    <location>
        <begin position="158"/>
        <end position="178"/>
    </location>
</feature>
<dbReference type="OrthoDB" id="420606at2759"/>
<dbReference type="GO" id="GO:0016020">
    <property type="term" value="C:membrane"/>
    <property type="evidence" value="ECO:0007669"/>
    <property type="project" value="UniProtKB-SubCell"/>
</dbReference>
<feature type="transmembrane region" description="Helical" evidence="5">
    <location>
        <begin position="134"/>
        <end position="152"/>
    </location>
</feature>
<evidence type="ECO:0000256" key="4">
    <source>
        <dbReference type="ARBA" id="ARBA00023136"/>
    </source>
</evidence>
<evidence type="ECO:0000256" key="5">
    <source>
        <dbReference type="SAM" id="Phobius"/>
    </source>
</evidence>
<dbReference type="GO" id="GO:0016746">
    <property type="term" value="F:acyltransferase activity"/>
    <property type="evidence" value="ECO:0007669"/>
    <property type="project" value="TreeGrafter"/>
</dbReference>
<evidence type="ECO:0000256" key="3">
    <source>
        <dbReference type="ARBA" id="ARBA00022989"/>
    </source>
</evidence>
<sequence>MGQQAAGASSSSSSVASSVVRWRRPSSFYLLVCVLAVTVSLGHMLYHVSWLSSSSSYPLGALRGGISRSPWNSFSYLVRFLAFSSSESTDTPILRDDSDDQWRDFRRAIPTASLAMGAYVMLSRTMRIVFPAQGIGHACTAAVFGVAFVAYLHGYACLFLLAFAILGFSIVQTLVKLVGDPAAMNPKKVDTTSHVAPSKTATRQQAAAVAVVWAYSLAVMYIARDQHGIAFSNIPLIPHDVAMHMDRHRGSLRWHVSFNLVVLKYLAYACDAIWASTPPPPTAASTNAAPPLAVLSDDKRYRRLTEMRRSRGDYASPVLYVAFILYPPLYIAGPTSSFNAFAAYVRQSAASDVPPAASTKKLLEHLARLVVAFMTTELFTHISFANAIATRGGGMIVKPHHSGDDYELRKGTGTPFDYASIGFYTLMFMWLKFLTIWRFFRWFALADGVAPPENMKRCMCDNYDVEGFWKGWHSSFNLWLVRYVYIPLGGGGNLPWSIWAVFLFVAAWHDVDPRLLVWACIFGVYLIPERVLKWACRVAPRKRAEGSTHVFWRRLAAFVDGPWYRPTCALVAALNIWVLLVGNLVGYALGWDGLVRMVRESLSGSSRNENGLVEFFVCSILVLSAAAELMFEKRAHEAIKEARVTMM</sequence>
<keyword evidence="4 5" id="KW-0472">Membrane</keyword>
<comment type="subcellular location">
    <subcellularLocation>
        <location evidence="1">Membrane</location>
        <topology evidence="1">Multi-pass membrane protein</topology>
    </subcellularLocation>
</comment>
<proteinExistence type="predicted"/>
<feature type="transmembrane region" description="Helical" evidence="5">
    <location>
        <begin position="312"/>
        <end position="331"/>
    </location>
</feature>
<accession>A0A830HV80</accession>
<dbReference type="PANTHER" id="PTHR13285">
    <property type="entry name" value="ACYLTRANSFERASE"/>
    <property type="match status" value="1"/>
</dbReference>
<dbReference type="InterPro" id="IPR004299">
    <property type="entry name" value="MBOAT_fam"/>
</dbReference>
<dbReference type="InterPro" id="IPR051085">
    <property type="entry name" value="MB_O-acyltransferase"/>
</dbReference>
<feature type="transmembrane region" description="Helical" evidence="5">
    <location>
        <begin position="568"/>
        <end position="591"/>
    </location>
</feature>
<evidence type="ECO:0000256" key="2">
    <source>
        <dbReference type="ARBA" id="ARBA00022692"/>
    </source>
</evidence>
<reference evidence="6" key="1">
    <citation type="submission" date="2020-10" db="EMBL/GenBank/DDBJ databases">
        <title>Unveiling of a novel bifunctional photoreceptor, Dualchrome1, isolated from a cosmopolitan green alga.</title>
        <authorList>
            <person name="Suzuki S."/>
            <person name="Kawachi M."/>
        </authorList>
    </citation>
    <scope>NUCLEOTIDE SEQUENCE</scope>
    <source>
        <strain evidence="6">NIES 2893</strain>
    </source>
</reference>
<dbReference type="PANTHER" id="PTHR13285:SF18">
    <property type="entry name" value="PROTEIN-CYSTEINE N-PALMITOYLTRANSFERASE RASP"/>
    <property type="match status" value="1"/>
</dbReference>
<feature type="transmembrane region" description="Helical" evidence="5">
    <location>
        <begin position="611"/>
        <end position="631"/>
    </location>
</feature>
<dbReference type="AlphaFoldDB" id="A0A830HV80"/>
<comment type="caution">
    <text evidence="6">The sequence shown here is derived from an EMBL/GenBank/DDBJ whole genome shotgun (WGS) entry which is preliminary data.</text>
</comment>